<dbReference type="PRINTS" id="PR00344">
    <property type="entry name" value="BCTRLSENSOR"/>
</dbReference>
<dbReference type="PANTHER" id="PTHR43711">
    <property type="entry name" value="TWO-COMPONENT HISTIDINE KINASE"/>
    <property type="match status" value="1"/>
</dbReference>
<feature type="transmembrane region" description="Helical" evidence="6">
    <location>
        <begin position="99"/>
        <end position="118"/>
    </location>
</feature>
<accession>A0A437H0T1</accession>
<comment type="caution">
    <text evidence="8">The sequence shown here is derived from an EMBL/GenBank/DDBJ whole genome shotgun (WGS) entry which is preliminary data.</text>
</comment>
<dbReference type="PROSITE" id="PS50109">
    <property type="entry name" value="HIS_KIN"/>
    <property type="match status" value="1"/>
</dbReference>
<keyword evidence="6" id="KW-1133">Transmembrane helix</keyword>
<dbReference type="EC" id="2.7.13.3" evidence="2"/>
<dbReference type="InterPro" id="IPR029016">
    <property type="entry name" value="GAF-like_dom_sf"/>
</dbReference>
<dbReference type="SUPFAM" id="SSF55874">
    <property type="entry name" value="ATPase domain of HSP90 chaperone/DNA topoisomerase II/histidine kinase"/>
    <property type="match status" value="1"/>
</dbReference>
<dbReference type="AlphaFoldDB" id="A0A437H0T1"/>
<evidence type="ECO:0000313" key="9">
    <source>
        <dbReference type="Proteomes" id="UP000283003"/>
    </source>
</evidence>
<dbReference type="EMBL" id="RXOL01000001">
    <property type="protein sequence ID" value="RVQ69264.1"/>
    <property type="molecule type" value="Genomic_DNA"/>
</dbReference>
<dbReference type="RefSeq" id="WP_127611456.1">
    <property type="nucleotide sequence ID" value="NZ_RXOL01000001.1"/>
</dbReference>
<proteinExistence type="predicted"/>
<feature type="transmembrane region" description="Helical" evidence="6">
    <location>
        <begin position="168"/>
        <end position="189"/>
    </location>
</feature>
<feature type="transmembrane region" description="Helical" evidence="6">
    <location>
        <begin position="43"/>
        <end position="63"/>
    </location>
</feature>
<comment type="catalytic activity">
    <reaction evidence="1">
        <text>ATP + protein L-histidine = ADP + protein N-phospho-L-histidine.</text>
        <dbReference type="EC" id="2.7.13.3"/>
    </reaction>
</comment>
<feature type="transmembrane region" description="Helical" evidence="6">
    <location>
        <begin position="235"/>
        <end position="255"/>
    </location>
</feature>
<feature type="transmembrane region" description="Helical" evidence="6">
    <location>
        <begin position="69"/>
        <end position="87"/>
    </location>
</feature>
<dbReference type="Gene3D" id="3.30.450.40">
    <property type="match status" value="1"/>
</dbReference>
<organism evidence="8 9">
    <name type="scientific">Croceicoccus ponticola</name>
    <dbReference type="NCBI Taxonomy" id="2217664"/>
    <lineage>
        <taxon>Bacteria</taxon>
        <taxon>Pseudomonadati</taxon>
        <taxon>Pseudomonadota</taxon>
        <taxon>Alphaproteobacteria</taxon>
        <taxon>Sphingomonadales</taxon>
        <taxon>Erythrobacteraceae</taxon>
        <taxon>Croceicoccus</taxon>
    </lineage>
</organism>
<reference evidence="8 9" key="1">
    <citation type="submission" date="2018-12" db="EMBL/GenBank/DDBJ databases">
        <title>Croceicoccus ponticola sp. nov., a lipolytic bacterium isolated from seawater.</title>
        <authorList>
            <person name="Yoon J.-H."/>
        </authorList>
    </citation>
    <scope>NUCLEOTIDE SEQUENCE [LARGE SCALE GENOMIC DNA]</scope>
    <source>
        <strain evidence="8 9">GM-16</strain>
    </source>
</reference>
<keyword evidence="6" id="KW-0812">Transmembrane</keyword>
<keyword evidence="5" id="KW-0902">Two-component regulatory system</keyword>
<evidence type="ECO:0000256" key="2">
    <source>
        <dbReference type="ARBA" id="ARBA00012438"/>
    </source>
</evidence>
<evidence type="ECO:0000256" key="5">
    <source>
        <dbReference type="ARBA" id="ARBA00023012"/>
    </source>
</evidence>
<keyword evidence="3 8" id="KW-0808">Transferase</keyword>
<feature type="transmembrane region" description="Helical" evidence="6">
    <location>
        <begin position="138"/>
        <end position="156"/>
    </location>
</feature>
<dbReference type="Pfam" id="PF02518">
    <property type="entry name" value="HATPase_c"/>
    <property type="match status" value="1"/>
</dbReference>
<dbReference type="PANTHER" id="PTHR43711:SF1">
    <property type="entry name" value="HISTIDINE KINASE 1"/>
    <property type="match status" value="1"/>
</dbReference>
<dbReference type="NCBIfam" id="TIGR02916">
    <property type="entry name" value="PEP_his_kin"/>
    <property type="match status" value="1"/>
</dbReference>
<dbReference type="InterPro" id="IPR014265">
    <property type="entry name" value="XrtA/PrsK"/>
</dbReference>
<dbReference type="OrthoDB" id="9785691at2"/>
<feature type="transmembrane region" description="Helical" evidence="6">
    <location>
        <begin position="267"/>
        <end position="285"/>
    </location>
</feature>
<dbReference type="SUPFAM" id="SSF55781">
    <property type="entry name" value="GAF domain-like"/>
    <property type="match status" value="1"/>
</dbReference>
<keyword evidence="6" id="KW-0472">Membrane</keyword>
<evidence type="ECO:0000256" key="1">
    <source>
        <dbReference type="ARBA" id="ARBA00000085"/>
    </source>
</evidence>
<dbReference type="InterPro" id="IPR003594">
    <property type="entry name" value="HATPase_dom"/>
</dbReference>
<dbReference type="Proteomes" id="UP000283003">
    <property type="component" value="Unassembled WGS sequence"/>
</dbReference>
<dbReference type="Gene3D" id="3.30.565.10">
    <property type="entry name" value="Histidine kinase-like ATPase, C-terminal domain"/>
    <property type="match status" value="1"/>
</dbReference>
<feature type="transmembrane region" description="Helical" evidence="6">
    <location>
        <begin position="195"/>
        <end position="214"/>
    </location>
</feature>
<dbReference type="SMART" id="SM00387">
    <property type="entry name" value="HATPase_c"/>
    <property type="match status" value="1"/>
</dbReference>
<evidence type="ECO:0000256" key="6">
    <source>
        <dbReference type="SAM" id="Phobius"/>
    </source>
</evidence>
<evidence type="ECO:0000256" key="3">
    <source>
        <dbReference type="ARBA" id="ARBA00022679"/>
    </source>
</evidence>
<dbReference type="GO" id="GO:0004673">
    <property type="term" value="F:protein histidine kinase activity"/>
    <property type="evidence" value="ECO:0007669"/>
    <property type="project" value="UniProtKB-EC"/>
</dbReference>
<name>A0A437H0T1_9SPHN</name>
<evidence type="ECO:0000259" key="7">
    <source>
        <dbReference type="PROSITE" id="PS50109"/>
    </source>
</evidence>
<gene>
    <name evidence="8" type="primary">prsK</name>
    <name evidence="8" type="ORF">EKN06_03465</name>
</gene>
<dbReference type="InterPro" id="IPR004358">
    <property type="entry name" value="Sig_transdc_His_kin-like_C"/>
</dbReference>
<keyword evidence="4 8" id="KW-0418">Kinase</keyword>
<evidence type="ECO:0000313" key="8">
    <source>
        <dbReference type="EMBL" id="RVQ69264.1"/>
    </source>
</evidence>
<feature type="transmembrane region" description="Helical" evidence="6">
    <location>
        <begin position="6"/>
        <end position="31"/>
    </location>
</feature>
<dbReference type="InterPro" id="IPR005467">
    <property type="entry name" value="His_kinase_dom"/>
</dbReference>
<evidence type="ECO:0000256" key="4">
    <source>
        <dbReference type="ARBA" id="ARBA00022777"/>
    </source>
</evidence>
<keyword evidence="9" id="KW-1185">Reference proteome</keyword>
<feature type="domain" description="Histidine kinase" evidence="7">
    <location>
        <begin position="576"/>
        <end position="685"/>
    </location>
</feature>
<dbReference type="InterPro" id="IPR036890">
    <property type="entry name" value="HATPase_C_sf"/>
</dbReference>
<sequence>MLTSADPIWAILSTAALAASALACLFVAFALWRRERPDQSRALVIAALGASAVHLLASSPGVIDPRALWLVAGLRNLMWLAVLRAMFAADGRHASLRPVGPMIAALALTELLQVPLVALSDVFTLPVAFERVARVSNIFHMLFVIGMLVLIHNLYVGAGAQQRARIRWMSGALVMAWGFELNVYALAYLAGDLPVAVLFARSFVWTAVATMVWLDGRQTAIRRFSPSRSVTFQSLSLLVISLYLFALFSIDGAMARSDLGFGTLSRFGSVMLAVFVGALVASRGFRGWLREAVVRNFFRHRYDYRDEWLRLSRTIAGPLEAAAPLEQRAVQSLADIVDSPAGLLLSPTDDGQMALAARWNWSIEVPAQAISATTLATFERTNTAIALDAVRALDGNRAERHLVPPWLLSNPSAWALVPLQVDGRLAGIVVLARPVYARTLDWEDFDLMRIVGQQLAAHLSENHAQRALLEAARFDEFNRRMAFVMHDIKNLASQLGLVVSNAERHIEKPAFRADMLVTLRSATGRLETLLGRLSNYGGHGVGALQPLCPAEVVRSALAVEIASGLVHVGPGGGGALRGDREALDQVLRHIARNALEASGPGRGIDVSFPGTDRLAGIEIADKGCGMSPEFVQTTLFKPFVSTKADGFGIGAFEARELVRAMGGRLEVESRLGIGSRFIIWLDRAEASAKAAEPLATALPALPERNVA</sequence>
<dbReference type="GO" id="GO:0000160">
    <property type="term" value="P:phosphorelay signal transduction system"/>
    <property type="evidence" value="ECO:0007669"/>
    <property type="project" value="UniProtKB-KW"/>
</dbReference>
<protein>
    <recommendedName>
        <fullName evidence="2">histidine kinase</fullName>
        <ecNumber evidence="2">2.7.13.3</ecNumber>
    </recommendedName>
</protein>
<dbReference type="InterPro" id="IPR050736">
    <property type="entry name" value="Sensor_HK_Regulatory"/>
</dbReference>